<feature type="chain" id="PRO_5013303210" description="Type IX secretion system membrane protein, PorP/SprF family" evidence="1">
    <location>
        <begin position="22"/>
        <end position="273"/>
    </location>
</feature>
<accession>A0A239DZF8</accession>
<organism evidence="2 3">
    <name type="scientific">Pontibacter ummariensis</name>
    <dbReference type="NCBI Taxonomy" id="1610492"/>
    <lineage>
        <taxon>Bacteria</taxon>
        <taxon>Pseudomonadati</taxon>
        <taxon>Bacteroidota</taxon>
        <taxon>Cytophagia</taxon>
        <taxon>Cytophagales</taxon>
        <taxon>Hymenobacteraceae</taxon>
        <taxon>Pontibacter</taxon>
    </lineage>
</organism>
<evidence type="ECO:0000256" key="1">
    <source>
        <dbReference type="SAM" id="SignalP"/>
    </source>
</evidence>
<name>A0A239DZF8_9BACT</name>
<reference evidence="3" key="1">
    <citation type="submission" date="2017-06" db="EMBL/GenBank/DDBJ databases">
        <authorList>
            <person name="Varghese N."/>
            <person name="Submissions S."/>
        </authorList>
    </citation>
    <scope>NUCLEOTIDE SEQUENCE [LARGE SCALE GENOMIC DNA]</scope>
    <source>
        <strain evidence="3">NKM1</strain>
    </source>
</reference>
<dbReference type="Proteomes" id="UP000198432">
    <property type="component" value="Unassembled WGS sequence"/>
</dbReference>
<evidence type="ECO:0000313" key="2">
    <source>
        <dbReference type="EMBL" id="SNS37865.1"/>
    </source>
</evidence>
<keyword evidence="3" id="KW-1185">Reference proteome</keyword>
<feature type="signal peptide" evidence="1">
    <location>
        <begin position="1"/>
        <end position="21"/>
    </location>
</feature>
<sequence>MKLLFTPLFVFTSIVSHQAQAQQLYSTGARAAALGGAAVALPDLWALQNNVAGIAGLEQPQAGAYVENRFGIQAFTTVALQAVLPTEGYGSYGLSVSRFGDELYSQQHIGLGVAHRLGQFSLGVKADVWQVAVKSYGSEKGVALSVGGQGEIVPNLYVGAYAFNLNQAKLSAFEDERLPTVMKAGLAYRPAPKLLLIAETEKDIDYDASFKAGIEYQVLKDKLALRTGFNTLINKLTFGAGFQARQLNVAYAFGSTTLLGFSHHLSVAYQFDQ</sequence>
<keyword evidence="1" id="KW-0732">Signal</keyword>
<evidence type="ECO:0008006" key="4">
    <source>
        <dbReference type="Google" id="ProtNLM"/>
    </source>
</evidence>
<dbReference type="AlphaFoldDB" id="A0A239DZF8"/>
<dbReference type="EMBL" id="FZOQ01000005">
    <property type="protein sequence ID" value="SNS37865.1"/>
    <property type="molecule type" value="Genomic_DNA"/>
</dbReference>
<gene>
    <name evidence="2" type="ORF">SAMN06296052_105211</name>
</gene>
<dbReference type="RefSeq" id="WP_089318629.1">
    <property type="nucleotide sequence ID" value="NZ_FZOQ01000005.1"/>
</dbReference>
<dbReference type="OrthoDB" id="9786645at2"/>
<protein>
    <recommendedName>
        <fullName evidence="4">Type IX secretion system membrane protein, PorP/SprF family</fullName>
    </recommendedName>
</protein>
<dbReference type="Gene3D" id="2.40.160.60">
    <property type="entry name" value="Outer membrane protein transport protein (OMPP1/FadL/TodX)"/>
    <property type="match status" value="1"/>
</dbReference>
<evidence type="ECO:0000313" key="3">
    <source>
        <dbReference type="Proteomes" id="UP000198432"/>
    </source>
</evidence>
<proteinExistence type="predicted"/>